<dbReference type="InterPro" id="IPR025716">
    <property type="entry name" value="Post-transcriptional_regulator"/>
</dbReference>
<dbReference type="AlphaFoldDB" id="A0A1T4P0A0"/>
<protein>
    <submittedName>
        <fullName evidence="1">Post-transcriptional regulator</fullName>
    </submittedName>
</protein>
<reference evidence="2" key="1">
    <citation type="submission" date="2017-02" db="EMBL/GenBank/DDBJ databases">
        <authorList>
            <person name="Varghese N."/>
            <person name="Submissions S."/>
        </authorList>
    </citation>
    <scope>NUCLEOTIDE SEQUENCE [LARGE SCALE GENOMIC DNA]</scope>
    <source>
        <strain evidence="2">ATCC 25662</strain>
    </source>
</reference>
<evidence type="ECO:0000313" key="1">
    <source>
        <dbReference type="EMBL" id="SJZ84859.1"/>
    </source>
</evidence>
<name>A0A1T4P0A0_9FIRM</name>
<dbReference type="STRING" id="118967.SAMN02745191_1816"/>
<dbReference type="Pfam" id="PF13797">
    <property type="entry name" value="Post_transc_reg"/>
    <property type="match status" value="1"/>
</dbReference>
<dbReference type="EMBL" id="FUWY01000005">
    <property type="protein sequence ID" value="SJZ84859.1"/>
    <property type="molecule type" value="Genomic_DNA"/>
</dbReference>
<dbReference type="RefSeq" id="WP_159443768.1">
    <property type="nucleotide sequence ID" value="NZ_FUWY01000005.1"/>
</dbReference>
<accession>A0A1T4P0A0</accession>
<keyword evidence="2" id="KW-1185">Reference proteome</keyword>
<gene>
    <name evidence="1" type="ORF">SAMN02745191_1816</name>
</gene>
<sequence>MQDFDIHNSQIELAIVLKLQQIQREELPNLTYKNIEDVLYQYKWVHHPPRSLHDAVNDILSLTADKIVRYLSKMAIIEGYNKNLSDYTDLIGGKSHE</sequence>
<dbReference type="Proteomes" id="UP000243297">
    <property type="component" value="Unassembled WGS sequence"/>
</dbReference>
<evidence type="ECO:0000313" key="2">
    <source>
        <dbReference type="Proteomes" id="UP000243297"/>
    </source>
</evidence>
<organism evidence="1 2">
    <name type="scientific">Anaerorhabdus furcosa</name>
    <dbReference type="NCBI Taxonomy" id="118967"/>
    <lineage>
        <taxon>Bacteria</taxon>
        <taxon>Bacillati</taxon>
        <taxon>Bacillota</taxon>
        <taxon>Erysipelotrichia</taxon>
        <taxon>Erysipelotrichales</taxon>
        <taxon>Erysipelotrichaceae</taxon>
        <taxon>Anaerorhabdus</taxon>
    </lineage>
</organism>
<proteinExistence type="predicted"/>